<evidence type="ECO:0000313" key="2">
    <source>
        <dbReference type="EMBL" id="QAT85293.1"/>
    </source>
</evidence>
<evidence type="ECO:0000313" key="3">
    <source>
        <dbReference type="Proteomes" id="UP000288758"/>
    </source>
</evidence>
<name>A0A410RTP3_CORCK</name>
<dbReference type="EMBL" id="CP034669">
    <property type="protein sequence ID" value="QAT85293.1"/>
    <property type="molecule type" value="Genomic_DNA"/>
</dbReference>
<evidence type="ECO:0000259" key="1">
    <source>
        <dbReference type="Pfam" id="PF12651"/>
    </source>
</evidence>
<reference evidence="2 3" key="1">
    <citation type="submission" date="2018-12" db="EMBL/GenBank/DDBJ databases">
        <title>Complete Genome Sequence of the Corallopyronin A producing Myxobacterium Corallococcus coralloides B035.</title>
        <authorList>
            <person name="Bouhired S.M."/>
            <person name="Rupp O."/>
            <person name="Blom J."/>
            <person name="Schaeberle T.F."/>
            <person name="Kehraus S."/>
            <person name="Schiefer A."/>
            <person name="Pfarr K."/>
            <person name="Goesmann A."/>
            <person name="Hoerauf A."/>
            <person name="Koenig G.M."/>
        </authorList>
    </citation>
    <scope>NUCLEOTIDE SEQUENCE [LARGE SCALE GENOMIC DNA]</scope>
    <source>
        <strain evidence="2 3">B035</strain>
    </source>
</reference>
<organism evidence="2 3">
    <name type="scientific">Corallococcus coralloides</name>
    <name type="common">Myxococcus coralloides</name>
    <dbReference type="NCBI Taxonomy" id="184914"/>
    <lineage>
        <taxon>Bacteria</taxon>
        <taxon>Pseudomonadati</taxon>
        <taxon>Myxococcota</taxon>
        <taxon>Myxococcia</taxon>
        <taxon>Myxococcales</taxon>
        <taxon>Cystobacterineae</taxon>
        <taxon>Myxococcaceae</taxon>
        <taxon>Corallococcus</taxon>
    </lineage>
</organism>
<feature type="domain" description="Predicted DNA-binding protein ribbon-helix-helix" evidence="1">
    <location>
        <begin position="19"/>
        <end position="61"/>
    </location>
</feature>
<proteinExistence type="predicted"/>
<accession>A0A410RTP3</accession>
<dbReference type="AlphaFoldDB" id="A0A410RTP3"/>
<dbReference type="Proteomes" id="UP000288758">
    <property type="component" value="Chromosome"/>
</dbReference>
<dbReference type="Pfam" id="PF12651">
    <property type="entry name" value="RHH_3"/>
    <property type="match status" value="1"/>
</dbReference>
<gene>
    <name evidence="2" type="ORF">EJ065_3732</name>
</gene>
<dbReference type="InterPro" id="IPR038733">
    <property type="entry name" value="Predicted_DNA_bind_prot_RHH"/>
</dbReference>
<sequence length="66" mass="7764">MRGCVHLSEATHLDMNPRLTSVVFRLNREKLDALKELSRTTRIRQSEYLREAISDLLAKYEARFVD</sequence>
<protein>
    <recommendedName>
        <fullName evidence="1">Predicted DNA-binding protein ribbon-helix-helix domain-containing protein</fullName>
    </recommendedName>
</protein>